<dbReference type="PANTHER" id="PTHR34597:SF6">
    <property type="entry name" value="BLR6126 PROTEIN"/>
    <property type="match status" value="1"/>
</dbReference>
<protein>
    <submittedName>
        <fullName evidence="6">ShlB/FhaC/HecB family hemolysin secretion/activation protein</fullName>
    </submittedName>
</protein>
<dbReference type="Pfam" id="PF03865">
    <property type="entry name" value="ShlB"/>
    <property type="match status" value="1"/>
</dbReference>
<keyword evidence="1" id="KW-0472">Membrane</keyword>
<dbReference type="Pfam" id="PF08479">
    <property type="entry name" value="POTRA_2"/>
    <property type="match status" value="1"/>
</dbReference>
<accession>A0A7T2LLC4</accession>
<dbReference type="Gene3D" id="2.40.160.50">
    <property type="entry name" value="membrane protein fhac: a member of the omp85/tpsb transporter family"/>
    <property type="match status" value="1"/>
</dbReference>
<evidence type="ECO:0000256" key="3">
    <source>
        <dbReference type="ARBA" id="ARBA00023237"/>
    </source>
</evidence>
<dbReference type="GO" id="GO:0046819">
    <property type="term" value="P:protein secretion by the type V secretion system"/>
    <property type="evidence" value="ECO:0007669"/>
    <property type="project" value="TreeGrafter"/>
</dbReference>
<evidence type="ECO:0000259" key="4">
    <source>
        <dbReference type="Pfam" id="PF03865"/>
    </source>
</evidence>
<dbReference type="Gene3D" id="3.10.20.310">
    <property type="entry name" value="membrane protein fhac"/>
    <property type="match status" value="1"/>
</dbReference>
<dbReference type="EMBL" id="CP065592">
    <property type="protein sequence ID" value="QPQ54356.1"/>
    <property type="molecule type" value="Genomic_DNA"/>
</dbReference>
<evidence type="ECO:0000313" key="6">
    <source>
        <dbReference type="EMBL" id="QPQ54356.1"/>
    </source>
</evidence>
<proteinExistence type="predicted"/>
<feature type="domain" description="Polypeptide-transport-associated ShlB-type" evidence="5">
    <location>
        <begin position="97"/>
        <end position="170"/>
    </location>
</feature>
<dbReference type="KEGG" id="sflv:IC614_08315"/>
<dbReference type="InterPro" id="IPR005565">
    <property type="entry name" value="Hemolysn_activator_HlyB_C"/>
</dbReference>
<keyword evidence="1" id="KW-1134">Transmembrane beta strand</keyword>
<keyword evidence="3" id="KW-0998">Cell outer membrane</keyword>
<reference evidence="6 7" key="1">
    <citation type="submission" date="2020-11" db="EMBL/GenBank/DDBJ databases">
        <title>Genome seq and assembly of Sphingosinicella sp.</title>
        <authorList>
            <person name="Chhetri G."/>
        </authorList>
    </citation>
    <scope>NUCLEOTIDE SEQUENCE [LARGE SCALE GENOMIC DNA]</scope>
    <source>
        <strain evidence="6 7">UDD2</strain>
    </source>
</reference>
<gene>
    <name evidence="6" type="ORF">IC614_08315</name>
</gene>
<organism evidence="6 7">
    <name type="scientific">Allosphingosinicella flava</name>
    <dbReference type="NCBI Taxonomy" id="2771430"/>
    <lineage>
        <taxon>Bacteria</taxon>
        <taxon>Pseudomonadati</taxon>
        <taxon>Pseudomonadota</taxon>
        <taxon>Alphaproteobacteria</taxon>
        <taxon>Sphingomonadales</taxon>
        <taxon>Sphingomonadaceae</taxon>
        <taxon>Allosphingosinicella</taxon>
    </lineage>
</organism>
<dbReference type="GO" id="GO:0098046">
    <property type="term" value="C:type V protein secretion system complex"/>
    <property type="evidence" value="ECO:0007669"/>
    <property type="project" value="TreeGrafter"/>
</dbReference>
<evidence type="ECO:0000256" key="1">
    <source>
        <dbReference type="ARBA" id="ARBA00022452"/>
    </source>
</evidence>
<sequence>MDEFGGVAGRFCAGRDISKICQPVIGAPRRLAKAPLWAAAMLAMALPAAAAAQNALPSREELSPAERTAISPGRQASGIEGQLSAGPCPFAASDLRFTLQGIDFGGLTALPQERLASSWSDLKGREVPVSEICRIRDKAADLLLAEGFLARVEIPPQEIRDGRVRLEVIEARIAAVRVHGSAGAAQRQVERYMASLQGLAPFDLNVVQRQILLASDIPGIRLSTNVRPAEGEAGAVELDVQVERDAISALAGAQNFSSDAAGPWTLLGRVDFNSFTSLGERTSLVVSSTSDFDEQRVIQLLEEIRLGGSGLLARGSISYARSRPSGAISVLDLEGESLVGTAELAYPAIRHRRHNLWVAAGIEAVDQTSDAFDGLARLIDDKLRILYLRLDGNQRTNILSMPAFASLGLELRKGLSALGASKGGEADLSRAKADPQATLLRVNGRAEMALAPGVSLATSLLFQWADDPLLAYEELAIGNYTIGRGYDPGAVAGDRVAASALELRYGPFGLGPVSGSAFGFIDSAWVENLDPGFGSGERKVQSGGGGVRFGLTDRLSLDLTYAHPFDRPVAGGPKASDRLLVNLITRF</sequence>
<evidence type="ECO:0000259" key="5">
    <source>
        <dbReference type="Pfam" id="PF08479"/>
    </source>
</evidence>
<dbReference type="GO" id="GO:0008320">
    <property type="term" value="F:protein transmembrane transporter activity"/>
    <property type="evidence" value="ECO:0007669"/>
    <property type="project" value="TreeGrafter"/>
</dbReference>
<feature type="domain" description="Haemolysin activator HlyB C-terminal" evidence="4">
    <location>
        <begin position="236"/>
        <end position="528"/>
    </location>
</feature>
<evidence type="ECO:0000313" key="7">
    <source>
        <dbReference type="Proteomes" id="UP000594873"/>
    </source>
</evidence>
<dbReference type="Proteomes" id="UP000594873">
    <property type="component" value="Chromosome"/>
</dbReference>
<name>A0A7T2LLC4_9SPHN</name>
<dbReference type="PANTHER" id="PTHR34597">
    <property type="entry name" value="SLR1661 PROTEIN"/>
    <property type="match status" value="1"/>
</dbReference>
<dbReference type="RefSeq" id="WP_200970883.1">
    <property type="nucleotide sequence ID" value="NZ_CP065592.1"/>
</dbReference>
<evidence type="ECO:0000256" key="2">
    <source>
        <dbReference type="ARBA" id="ARBA00022692"/>
    </source>
</evidence>
<keyword evidence="2" id="KW-0812">Transmembrane</keyword>
<dbReference type="InterPro" id="IPR013686">
    <property type="entry name" value="Polypept-transport_assoc_ShlB"/>
</dbReference>
<keyword evidence="7" id="KW-1185">Reference proteome</keyword>
<dbReference type="InterPro" id="IPR051544">
    <property type="entry name" value="TPS_OM_transporter"/>
</dbReference>
<dbReference type="AlphaFoldDB" id="A0A7T2LLC4"/>